<dbReference type="GO" id="GO:0000723">
    <property type="term" value="P:telomere maintenance"/>
    <property type="evidence" value="ECO:0007669"/>
    <property type="project" value="InterPro"/>
</dbReference>
<dbReference type="Gene3D" id="3.40.50.300">
    <property type="entry name" value="P-loop containing nucleotide triphosphate hydrolases"/>
    <property type="match status" value="1"/>
</dbReference>
<dbReference type="EnsemblMetazoa" id="CLYHEMT022847.1">
    <property type="protein sequence ID" value="CLYHEMP022847.1"/>
    <property type="gene ID" value="CLYHEMG022847"/>
</dbReference>
<evidence type="ECO:0000259" key="3">
    <source>
        <dbReference type="Pfam" id="PF05970"/>
    </source>
</evidence>
<dbReference type="GO" id="GO:0043139">
    <property type="term" value="F:5'-3' DNA helicase activity"/>
    <property type="evidence" value="ECO:0007669"/>
    <property type="project" value="UniProtKB-EC"/>
</dbReference>
<dbReference type="GO" id="GO:0006281">
    <property type="term" value="P:DNA repair"/>
    <property type="evidence" value="ECO:0007669"/>
    <property type="project" value="UniProtKB-KW"/>
</dbReference>
<dbReference type="GO" id="GO:0006310">
    <property type="term" value="P:DNA recombination"/>
    <property type="evidence" value="ECO:0007669"/>
    <property type="project" value="UniProtKB-KW"/>
</dbReference>
<comment type="similarity">
    <text evidence="1">Belongs to the helicase family.</text>
</comment>
<keyword evidence="1" id="KW-0227">DNA damage</keyword>
<dbReference type="InterPro" id="IPR027417">
    <property type="entry name" value="P-loop_NTPase"/>
</dbReference>
<dbReference type="OrthoDB" id="7470624at2759"/>
<dbReference type="PANTHER" id="PTHR47642:SF6">
    <property type="entry name" value="ATP-DEPENDENT DNA HELICASE"/>
    <property type="match status" value="1"/>
</dbReference>
<comment type="cofactor">
    <cofactor evidence="1">
        <name>Mg(2+)</name>
        <dbReference type="ChEBI" id="CHEBI:18420"/>
    </cofactor>
</comment>
<evidence type="ECO:0000256" key="1">
    <source>
        <dbReference type="RuleBase" id="RU363044"/>
    </source>
</evidence>
<keyword evidence="1" id="KW-0234">DNA repair</keyword>
<dbReference type="SUPFAM" id="SSF52540">
    <property type="entry name" value="P-loop containing nucleoside triphosphate hydrolases"/>
    <property type="match status" value="2"/>
</dbReference>
<dbReference type="InterPro" id="IPR051055">
    <property type="entry name" value="PIF1_helicase"/>
</dbReference>
<keyword evidence="5" id="KW-1185">Reference proteome</keyword>
<keyword evidence="1" id="KW-0378">Hydrolase</keyword>
<feature type="region of interest" description="Disordered" evidence="2">
    <location>
        <begin position="231"/>
        <end position="276"/>
    </location>
</feature>
<comment type="catalytic activity">
    <reaction evidence="1">
        <text>ATP + H2O = ADP + phosphate + H(+)</text>
        <dbReference type="Rhea" id="RHEA:13065"/>
        <dbReference type="ChEBI" id="CHEBI:15377"/>
        <dbReference type="ChEBI" id="CHEBI:15378"/>
        <dbReference type="ChEBI" id="CHEBI:30616"/>
        <dbReference type="ChEBI" id="CHEBI:43474"/>
        <dbReference type="ChEBI" id="CHEBI:456216"/>
        <dbReference type="EC" id="5.6.2.3"/>
    </reaction>
</comment>
<keyword evidence="1" id="KW-0233">DNA recombination</keyword>
<feature type="domain" description="DNA helicase Pif1-like DEAD-box helicase" evidence="3">
    <location>
        <begin position="392"/>
        <end position="605"/>
    </location>
</feature>
<keyword evidence="1" id="KW-0547">Nucleotide-binding</keyword>
<evidence type="ECO:0000256" key="2">
    <source>
        <dbReference type="SAM" id="MobiDB-lite"/>
    </source>
</evidence>
<accession>A0A7M5XH24</accession>
<evidence type="ECO:0000313" key="4">
    <source>
        <dbReference type="EnsemblMetazoa" id="CLYHEMP022847.1"/>
    </source>
</evidence>
<dbReference type="Proteomes" id="UP000594262">
    <property type="component" value="Unplaced"/>
</dbReference>
<sequence>MIMNVKAHLLSWLANCDTQALVDQDLLNLQKYITSYACKGAAATQDLVTIYGHLLDSADPNASVKSIVLRLLNRILGKIDTPAACCDFINSGGKLWHCTRKFQSVGLSGYRPLTSKPDGENFTQKIAIDKFLSNERREKNPTMTLYDWVRECSCRTKCTADHCPVFTGIQVNPVWPLSEDYCKGKLMMFSPGVWTKPEDLKLEGETFGEAFARFLDTDQCPRVVKDNVKSAKKRYDEKMERERKRRHKLNEQHNDNANQESQADSQYSFSSSTFSQDSQMREVNVANELLNELHDANPSNAVDEELEVPLLDGGPDFDWHEYAMQCLGQTWPDNVGSWLDDMDAEVEKQTVNSYGRCDLPRINLLLANELQRLIIAINLERMILLQKGENYEPLRLLVQGTAGTGKTFVINSLSFIARRLRQRNNAVLNLAPTGTASLLLPGGRTVHSITPPLSKSKTNDLKSAQMSDYPLKGKALKKLCETIGYKNKGLELAVLNMDERSMFSKGLLGWTSERFSQATNNYDNTFGAIPVVNFFGDLGQLGPVKKLDLHLRPAKNASPDELAGFAIYRNFQDVIVLNQTMRQKECEKMFLERLLRIRGGRITQQDWLAVNARYEKELPEAEKINYCNAEITITLHETWREVNKENRKNLANLNFPVATIPSTGRGYHHKNGDKQVGQIPPKATIAVNSKVILTKNQKAFTPYGLHNGAVGIVKAILYEKGTSPPQLPTAVIVYFPRYTGPAWDINNPKFIPITAVRSKCESECCSRTGLPLMPGYSLPIAKAQGITVGSNQPAEFMRVSIQEGKYMEQQSLGITYTALSRAESEDRWCLIDKIPQDRLHYINNHPQMQNRHQEEKRLNELSANTIARYSHLLNKSKYLQLLNEFDVLCNDGIITSVCTSGNAACTCVYCSLK</sequence>
<organism evidence="4 5">
    <name type="scientific">Clytia hemisphaerica</name>
    <dbReference type="NCBI Taxonomy" id="252671"/>
    <lineage>
        <taxon>Eukaryota</taxon>
        <taxon>Metazoa</taxon>
        <taxon>Cnidaria</taxon>
        <taxon>Hydrozoa</taxon>
        <taxon>Hydroidolina</taxon>
        <taxon>Leptothecata</taxon>
        <taxon>Obeliida</taxon>
        <taxon>Clytiidae</taxon>
        <taxon>Clytia</taxon>
    </lineage>
</organism>
<keyword evidence="1" id="KW-0067">ATP-binding</keyword>
<dbReference type="Pfam" id="PF05970">
    <property type="entry name" value="PIF1"/>
    <property type="match status" value="1"/>
</dbReference>
<dbReference type="GO" id="GO:0005524">
    <property type="term" value="F:ATP binding"/>
    <property type="evidence" value="ECO:0007669"/>
    <property type="project" value="UniProtKB-KW"/>
</dbReference>
<proteinExistence type="inferred from homology"/>
<protein>
    <recommendedName>
        <fullName evidence="1">ATP-dependent DNA helicase</fullName>
        <ecNumber evidence="1">5.6.2.3</ecNumber>
    </recommendedName>
</protein>
<feature type="compositionally biased region" description="Low complexity" evidence="2">
    <location>
        <begin position="261"/>
        <end position="276"/>
    </location>
</feature>
<dbReference type="InterPro" id="IPR010285">
    <property type="entry name" value="DNA_helicase_pif1-like_DEAD"/>
</dbReference>
<reference evidence="4" key="1">
    <citation type="submission" date="2021-01" db="UniProtKB">
        <authorList>
            <consortium name="EnsemblMetazoa"/>
        </authorList>
    </citation>
    <scope>IDENTIFICATION</scope>
</reference>
<feature type="compositionally biased region" description="Basic and acidic residues" evidence="2">
    <location>
        <begin position="231"/>
        <end position="242"/>
    </location>
</feature>
<dbReference type="GO" id="GO:0016787">
    <property type="term" value="F:hydrolase activity"/>
    <property type="evidence" value="ECO:0007669"/>
    <property type="project" value="UniProtKB-KW"/>
</dbReference>
<dbReference type="EC" id="5.6.2.3" evidence="1"/>
<evidence type="ECO:0000313" key="5">
    <source>
        <dbReference type="Proteomes" id="UP000594262"/>
    </source>
</evidence>
<dbReference type="AlphaFoldDB" id="A0A7M5XH24"/>
<name>A0A7M5XH24_9CNID</name>
<dbReference type="PANTHER" id="PTHR47642">
    <property type="entry name" value="ATP-DEPENDENT DNA HELICASE"/>
    <property type="match status" value="1"/>
</dbReference>
<keyword evidence="1" id="KW-0347">Helicase</keyword>